<feature type="domain" description="Transcriptional regulator LacI/GalR-like sensor" evidence="4">
    <location>
        <begin position="2"/>
        <end position="89"/>
    </location>
</feature>
<evidence type="ECO:0000313" key="5">
    <source>
        <dbReference type="EMBL" id="UTY37995.1"/>
    </source>
</evidence>
<dbReference type="RefSeq" id="WP_290138009.1">
    <property type="nucleotide sequence ID" value="NZ_CP101620.1"/>
</dbReference>
<dbReference type="EMBL" id="CP101620">
    <property type="protein sequence ID" value="UTY37995.1"/>
    <property type="molecule type" value="Genomic_DNA"/>
</dbReference>
<dbReference type="PANTHER" id="PTHR30146">
    <property type="entry name" value="LACI-RELATED TRANSCRIPTIONAL REPRESSOR"/>
    <property type="match status" value="1"/>
</dbReference>
<gene>
    <name evidence="5" type="ORF">NMU03_09790</name>
</gene>
<organism evidence="5 6">
    <name type="scientific">Allocoprobacillus halotolerans</name>
    <dbReference type="NCBI Taxonomy" id="2944914"/>
    <lineage>
        <taxon>Bacteria</taxon>
        <taxon>Bacillati</taxon>
        <taxon>Bacillota</taxon>
        <taxon>Erysipelotrichia</taxon>
        <taxon>Erysipelotrichales</taxon>
        <taxon>Erysipelotrichaceae</taxon>
        <taxon>Allocoprobacillus</taxon>
    </lineage>
</organism>
<keyword evidence="2" id="KW-0238">DNA-binding</keyword>
<dbReference type="SUPFAM" id="SSF53822">
    <property type="entry name" value="Periplasmic binding protein-like I"/>
    <property type="match status" value="1"/>
</dbReference>
<evidence type="ECO:0000256" key="3">
    <source>
        <dbReference type="ARBA" id="ARBA00023163"/>
    </source>
</evidence>
<evidence type="ECO:0000313" key="6">
    <source>
        <dbReference type="Proteomes" id="UP001060112"/>
    </source>
</evidence>
<dbReference type="Gene3D" id="3.40.50.2300">
    <property type="match status" value="1"/>
</dbReference>
<dbReference type="InterPro" id="IPR046335">
    <property type="entry name" value="LacI/GalR-like_sensor"/>
</dbReference>
<keyword evidence="1" id="KW-0805">Transcription regulation</keyword>
<proteinExistence type="predicted"/>
<name>A0ABY5I1Y0_9FIRM</name>
<accession>A0ABY5I1Y0</accession>
<dbReference type="PANTHER" id="PTHR30146:SF109">
    <property type="entry name" value="HTH-TYPE TRANSCRIPTIONAL REGULATOR GALS"/>
    <property type="match status" value="1"/>
</dbReference>
<reference evidence="5" key="1">
    <citation type="submission" date="2022-07" db="EMBL/GenBank/DDBJ databases">
        <title>Faecal culturing of patients with breast cancer.</title>
        <authorList>
            <person name="Teng N.M.Y."/>
            <person name="Kiu R."/>
            <person name="Evans R."/>
            <person name="Baker D.J."/>
            <person name="Zenner C."/>
            <person name="Robinson S.D."/>
            <person name="Hall L.J."/>
        </authorList>
    </citation>
    <scope>NUCLEOTIDE SEQUENCE</scope>
    <source>
        <strain evidence="5">LH1062</strain>
    </source>
</reference>
<sequence length="90" mass="10099">MICANDSNAFVVIQALHTMGLKIPDDIGVTGFDDTPLAEKFIPSLTTLQVQKESMGKEAVHRLVDRIQRKDYIQKTELLSVKIIERTSVK</sequence>
<dbReference type="InterPro" id="IPR028082">
    <property type="entry name" value="Peripla_BP_I"/>
</dbReference>
<keyword evidence="3" id="KW-0804">Transcription</keyword>
<keyword evidence="6" id="KW-1185">Reference proteome</keyword>
<evidence type="ECO:0000256" key="2">
    <source>
        <dbReference type="ARBA" id="ARBA00023125"/>
    </source>
</evidence>
<dbReference type="Proteomes" id="UP001060112">
    <property type="component" value="Chromosome"/>
</dbReference>
<protein>
    <submittedName>
        <fullName evidence="5">Substrate-binding domain-containing protein</fullName>
    </submittedName>
</protein>
<evidence type="ECO:0000259" key="4">
    <source>
        <dbReference type="Pfam" id="PF13377"/>
    </source>
</evidence>
<dbReference type="Pfam" id="PF13377">
    <property type="entry name" value="Peripla_BP_3"/>
    <property type="match status" value="1"/>
</dbReference>
<evidence type="ECO:0000256" key="1">
    <source>
        <dbReference type="ARBA" id="ARBA00023015"/>
    </source>
</evidence>